<proteinExistence type="inferred from homology"/>
<dbReference type="Pfam" id="PF03517">
    <property type="entry name" value="Voldacs"/>
    <property type="match status" value="1"/>
</dbReference>
<dbReference type="GO" id="GO:0034709">
    <property type="term" value="C:methylosome"/>
    <property type="evidence" value="ECO:0007669"/>
    <property type="project" value="InterPro"/>
</dbReference>
<reference evidence="9" key="2">
    <citation type="submission" date="2022-06" db="UniProtKB">
        <authorList>
            <consortium name="EnsemblMetazoa"/>
        </authorList>
    </citation>
    <scope>IDENTIFICATION</scope>
    <source>
        <strain evidence="9">DF5081</strain>
    </source>
</reference>
<dbReference type="Gene3D" id="2.30.29.30">
    <property type="entry name" value="Pleckstrin-homology domain (PH domain)/Phosphotyrosine-binding domain (PTB)"/>
    <property type="match status" value="1"/>
</dbReference>
<evidence type="ECO:0000256" key="5">
    <source>
        <dbReference type="ARBA" id="ARBA00022490"/>
    </source>
</evidence>
<name>A0A8R1IAU0_CAEJA</name>
<dbReference type="EnsemblMetazoa" id="CJA20069b.1">
    <property type="protein sequence ID" value="CJA20069b.1"/>
    <property type="gene ID" value="WBGene00175640"/>
</dbReference>
<dbReference type="GO" id="GO:0005681">
    <property type="term" value="C:spliceosomal complex"/>
    <property type="evidence" value="ECO:0007669"/>
    <property type="project" value="TreeGrafter"/>
</dbReference>
<comment type="similarity">
    <text evidence="3">Belongs to the pICln (TC 1.A.47) family.</text>
</comment>
<dbReference type="Proteomes" id="UP000005237">
    <property type="component" value="Unassembled WGS sequence"/>
</dbReference>
<dbReference type="GO" id="GO:0005829">
    <property type="term" value="C:cytosol"/>
    <property type="evidence" value="ECO:0007669"/>
    <property type="project" value="InterPro"/>
</dbReference>
<dbReference type="InterPro" id="IPR011993">
    <property type="entry name" value="PH-like_dom_sf"/>
</dbReference>
<evidence type="ECO:0000256" key="7">
    <source>
        <dbReference type="ARBA" id="ARBA00045890"/>
    </source>
</evidence>
<dbReference type="GO" id="GO:0000387">
    <property type="term" value="P:spliceosomal snRNP assembly"/>
    <property type="evidence" value="ECO:0007669"/>
    <property type="project" value="InterPro"/>
</dbReference>
<dbReference type="GO" id="GO:0005886">
    <property type="term" value="C:plasma membrane"/>
    <property type="evidence" value="ECO:0007669"/>
    <property type="project" value="InterPro"/>
</dbReference>
<dbReference type="GO" id="GO:0006884">
    <property type="term" value="P:cell volume homeostasis"/>
    <property type="evidence" value="ECO:0007669"/>
    <property type="project" value="InterPro"/>
</dbReference>
<feature type="compositionally biased region" description="Basic and acidic residues" evidence="8">
    <location>
        <begin position="188"/>
        <end position="198"/>
    </location>
</feature>
<evidence type="ECO:0000256" key="3">
    <source>
        <dbReference type="ARBA" id="ARBA00007054"/>
    </source>
</evidence>
<dbReference type="InterPro" id="IPR003521">
    <property type="entry name" value="ICln"/>
</dbReference>
<dbReference type="InterPro" id="IPR039924">
    <property type="entry name" value="ICln/Lot5/Saf5"/>
</dbReference>
<evidence type="ECO:0000256" key="2">
    <source>
        <dbReference type="ARBA" id="ARBA00004496"/>
    </source>
</evidence>
<protein>
    <recommendedName>
        <fullName evidence="4">Methylosome subunit pICln</fullName>
    </recommendedName>
</protein>
<keyword evidence="10" id="KW-1185">Reference proteome</keyword>
<dbReference type="GO" id="GO:0034715">
    <property type="term" value="C:pICln-Sm protein complex"/>
    <property type="evidence" value="ECO:0007669"/>
    <property type="project" value="InterPro"/>
</dbReference>
<reference evidence="10" key="1">
    <citation type="submission" date="2010-08" db="EMBL/GenBank/DDBJ databases">
        <authorList>
            <consortium name="Caenorhabditis japonica Sequencing Consortium"/>
            <person name="Wilson R.K."/>
        </authorList>
    </citation>
    <scope>NUCLEOTIDE SEQUENCE [LARGE SCALE GENOMIC DNA]</scope>
    <source>
        <strain evidence="10">DF5081</strain>
    </source>
</reference>
<dbReference type="AlphaFoldDB" id="A0A8R1IAU0"/>
<evidence type="ECO:0000256" key="8">
    <source>
        <dbReference type="SAM" id="MobiDB-lite"/>
    </source>
</evidence>
<feature type="compositionally biased region" description="Acidic residues" evidence="8">
    <location>
        <begin position="126"/>
        <end position="149"/>
    </location>
</feature>
<organism evidence="9 10">
    <name type="scientific">Caenorhabditis japonica</name>
    <dbReference type="NCBI Taxonomy" id="281687"/>
    <lineage>
        <taxon>Eukaryota</taxon>
        <taxon>Metazoa</taxon>
        <taxon>Ecdysozoa</taxon>
        <taxon>Nematoda</taxon>
        <taxon>Chromadorea</taxon>
        <taxon>Rhabditida</taxon>
        <taxon>Rhabditina</taxon>
        <taxon>Rhabditomorpha</taxon>
        <taxon>Rhabditoidea</taxon>
        <taxon>Rhabditidae</taxon>
        <taxon>Peloderinae</taxon>
        <taxon>Caenorhabditis</taxon>
    </lineage>
</organism>
<feature type="region of interest" description="Disordered" evidence="8">
    <location>
        <begin position="121"/>
        <end position="198"/>
    </location>
</feature>
<evidence type="ECO:0000256" key="4">
    <source>
        <dbReference type="ARBA" id="ARBA00015653"/>
    </source>
</evidence>
<evidence type="ECO:0000256" key="6">
    <source>
        <dbReference type="ARBA" id="ARBA00023242"/>
    </source>
</evidence>
<dbReference type="PANTHER" id="PTHR21399:SF0">
    <property type="entry name" value="METHYLOSOME SUBUNIT PICLN"/>
    <property type="match status" value="1"/>
</dbReference>
<comment type="subcellular location">
    <subcellularLocation>
        <location evidence="2">Cytoplasm</location>
    </subcellularLocation>
    <subcellularLocation>
        <location evidence="1">Nucleus</location>
    </subcellularLocation>
</comment>
<dbReference type="PRINTS" id="PR01348">
    <property type="entry name" value="ICLNCHANNEL"/>
</dbReference>
<evidence type="ECO:0000256" key="1">
    <source>
        <dbReference type="ARBA" id="ARBA00004123"/>
    </source>
</evidence>
<evidence type="ECO:0000313" key="10">
    <source>
        <dbReference type="Proteomes" id="UP000005237"/>
    </source>
</evidence>
<dbReference type="GO" id="GO:0006821">
    <property type="term" value="P:chloride transport"/>
    <property type="evidence" value="ECO:0007669"/>
    <property type="project" value="InterPro"/>
</dbReference>
<keyword evidence="6" id="KW-0539">Nucleus</keyword>
<sequence length="198" mass="22615">MPQNSNFARKIQWSAFARLRPLQILDTVCYIFRAVIWITTGSKGFSVSYPAIVLHAISTDVSSFPYEHVFVMVDKRKSGLELAAAELEDEESDDDEEGPGLEIRLVPDDKDALSSIYHEISVGQEENPEEDDPMFDDEEEEEMEEEEGMNGDGQMPSGQWFTAENMEDMQLSEEGLANMQRIFQNQNRGDHNHDEKME</sequence>
<keyword evidence="5" id="KW-0963">Cytoplasm</keyword>
<comment type="function">
    <text evidence="7">Involved in both the assembly of spliceosomal snRNPs and the methylation of Sm proteins. Chaperone that regulates the assembly of spliceosomal U1, U2, U4 and U5 small nuclear ribonucleoproteins (snRNPs), the building blocks of the spliceosome, and thereby plays an important role in the splicing of cellular pre-mRNAs. Most spliceosomal snRNPs contain a common set of Sm proteins SNRPB, SNRPD1, SNRPD2, SNRPD3, SNRPE, SNRPF and SNRPG that assemble in a heptameric protein ring on the Sm site of the small nuclear RNA to form the core snRNP (Sm core). In the cytosol, the Sm proteins SNRPD1, SNRPD2, SNRPE, SNRPF and SNRPG are trapped in an inactive 6S pICln-Sm complex by the chaperone CLNS1A that controls the assembly of the core snRNP. Dissociation by the SMN complex of CLNS1A from the trapped Sm proteins and their transfer to an SMN-Sm complex triggers the assembly of core snRNPs and their transport to the nucleus.</text>
</comment>
<dbReference type="GO" id="GO:0045292">
    <property type="term" value="P:mRNA cis splicing, via spliceosome"/>
    <property type="evidence" value="ECO:0007669"/>
    <property type="project" value="TreeGrafter"/>
</dbReference>
<accession>A0A8R1IAU0</accession>
<evidence type="ECO:0000313" key="9">
    <source>
        <dbReference type="EnsemblMetazoa" id="CJA20069b.1"/>
    </source>
</evidence>
<dbReference type="PANTHER" id="PTHR21399">
    <property type="entry name" value="CHLORIDE CONDUCTANCE REGULATORY PROTEIN ICLN"/>
    <property type="match status" value="1"/>
</dbReference>